<proteinExistence type="predicted"/>
<protein>
    <submittedName>
        <fullName evidence="1">Uncharacterized protein</fullName>
    </submittedName>
</protein>
<sequence length="118" mass="13424">MQLDTPEKPFLLTPSEIDSLRQEMRASSEWAKKELRRRMGKEVQNLEAEMMPSPGGNDRPPLIADRLTNSEIESLRQDAKETHEYCQKRFGDKHGEEGRIVYRVDVLPAGSPTEGVAD</sequence>
<evidence type="ECO:0000313" key="1">
    <source>
        <dbReference type="EMBL" id="OAP91249.1"/>
    </source>
</evidence>
<reference evidence="1 2" key="1">
    <citation type="submission" date="2016-04" db="EMBL/GenBank/DDBJ databases">
        <title>Acidithiobacillus ferrooxidans genome sequencing and assembly.</title>
        <authorList>
            <person name="Zhou Z."/>
        </authorList>
    </citation>
    <scope>NUCLEOTIDE SEQUENCE [LARGE SCALE GENOMIC DNA]</scope>
    <source>
        <strain evidence="1 2">BY0502</strain>
    </source>
</reference>
<dbReference type="Proteomes" id="UP000078302">
    <property type="component" value="Unassembled WGS sequence"/>
</dbReference>
<name>A0A179BIS4_ACIFR</name>
<comment type="caution">
    <text evidence="1">The sequence shown here is derived from an EMBL/GenBank/DDBJ whole genome shotgun (WGS) entry which is preliminary data.</text>
</comment>
<dbReference type="EMBL" id="LVXZ01000092">
    <property type="protein sequence ID" value="OAP91249.1"/>
    <property type="molecule type" value="Genomic_DNA"/>
</dbReference>
<evidence type="ECO:0000313" key="2">
    <source>
        <dbReference type="Proteomes" id="UP000078302"/>
    </source>
</evidence>
<accession>A0A179BIS4</accession>
<gene>
    <name evidence="1" type="ORF">A4H96_07720</name>
</gene>
<keyword evidence="2" id="KW-1185">Reference proteome</keyword>
<dbReference type="AlphaFoldDB" id="A0A179BIS4"/>
<organism evidence="1 2">
    <name type="scientific">Acidithiobacillus ferrooxidans</name>
    <name type="common">Thiobacillus ferrooxidans</name>
    <dbReference type="NCBI Taxonomy" id="920"/>
    <lineage>
        <taxon>Bacteria</taxon>
        <taxon>Pseudomonadati</taxon>
        <taxon>Pseudomonadota</taxon>
        <taxon>Acidithiobacillia</taxon>
        <taxon>Acidithiobacillales</taxon>
        <taxon>Acidithiobacillaceae</taxon>
        <taxon>Acidithiobacillus</taxon>
    </lineage>
</organism>